<reference evidence="3" key="1">
    <citation type="submission" date="2025-08" db="UniProtKB">
        <authorList>
            <consortium name="RefSeq"/>
        </authorList>
    </citation>
    <scope>IDENTIFICATION</scope>
</reference>
<proteinExistence type="predicted"/>
<organism evidence="2 3">
    <name type="scientific">Cyclospora cayetanensis</name>
    <dbReference type="NCBI Taxonomy" id="88456"/>
    <lineage>
        <taxon>Eukaryota</taxon>
        <taxon>Sar</taxon>
        <taxon>Alveolata</taxon>
        <taxon>Apicomplexa</taxon>
        <taxon>Conoidasida</taxon>
        <taxon>Coccidia</taxon>
        <taxon>Eucoccidiorida</taxon>
        <taxon>Eimeriorina</taxon>
        <taxon>Eimeriidae</taxon>
        <taxon>Cyclospora</taxon>
    </lineage>
</organism>
<feature type="domain" description="Adaptor protein ClpS core" evidence="1">
    <location>
        <begin position="105"/>
        <end position="174"/>
    </location>
</feature>
<dbReference type="SUPFAM" id="SSF54736">
    <property type="entry name" value="ClpS-like"/>
    <property type="match status" value="1"/>
</dbReference>
<dbReference type="PANTHER" id="PTHR33473:SF17">
    <property type="entry name" value="ATP-DEPENDENT CLP PROTEASE ADAPTER PROTEIN CLPS1, CHLOROPLASTIC"/>
    <property type="match status" value="1"/>
</dbReference>
<sequence length="188" mass="20789">MLCMSRRGWKRTSLTTGILTATPFPTQNIGLLRKFTGPCGVISGGGARGLTPVFATGRAVSRIPLSTRQLKQKEQALVQTSDQSGVIQEESLKDTEGAEKRLKRLKEWRVVLHNDDIHTFECVETAITKVLPHISRARAYDIALHAHTNRQATIILTWKEKASEVATALQDEGLTVSILPEKIFTEDA</sequence>
<dbReference type="AlphaFoldDB" id="A0A6P6RYQ7"/>
<dbReference type="Pfam" id="PF02617">
    <property type="entry name" value="ClpS"/>
    <property type="match status" value="1"/>
</dbReference>
<dbReference type="RefSeq" id="XP_026192250.1">
    <property type="nucleotide sequence ID" value="XM_026336465.1"/>
</dbReference>
<dbReference type="InterPro" id="IPR003769">
    <property type="entry name" value="ClpS_core"/>
</dbReference>
<dbReference type="Proteomes" id="UP000515125">
    <property type="component" value="Unplaced"/>
</dbReference>
<keyword evidence="2" id="KW-1185">Reference proteome</keyword>
<dbReference type="OrthoDB" id="5144at2759"/>
<evidence type="ECO:0000313" key="2">
    <source>
        <dbReference type="Proteomes" id="UP000515125"/>
    </source>
</evidence>
<gene>
    <name evidence="3" type="primary">LOC113147107</name>
</gene>
<evidence type="ECO:0000259" key="1">
    <source>
        <dbReference type="Pfam" id="PF02617"/>
    </source>
</evidence>
<dbReference type="GeneID" id="113147107"/>
<protein>
    <submittedName>
        <fullName evidence="3">Uncharacterized protein LOC113147107</fullName>
    </submittedName>
</protein>
<name>A0A6P6RYQ7_9EIME</name>
<dbReference type="PANTHER" id="PTHR33473">
    <property type="entry name" value="ATP-DEPENDENT CLP PROTEASE ADAPTER PROTEIN CLPS1, CHLOROPLASTIC"/>
    <property type="match status" value="1"/>
</dbReference>
<dbReference type="InterPro" id="IPR014719">
    <property type="entry name" value="Ribosomal_bL12_C/ClpS-like"/>
</dbReference>
<dbReference type="GO" id="GO:0006508">
    <property type="term" value="P:proteolysis"/>
    <property type="evidence" value="ECO:0007669"/>
    <property type="project" value="InterPro"/>
</dbReference>
<dbReference type="GO" id="GO:0030163">
    <property type="term" value="P:protein catabolic process"/>
    <property type="evidence" value="ECO:0007669"/>
    <property type="project" value="InterPro"/>
</dbReference>
<dbReference type="Gene3D" id="3.30.1390.10">
    <property type="match status" value="1"/>
</dbReference>
<evidence type="ECO:0000313" key="3">
    <source>
        <dbReference type="RefSeq" id="XP_026192250.1"/>
    </source>
</evidence>
<accession>A0A6P6RYQ7</accession>
<dbReference type="InterPro" id="IPR022935">
    <property type="entry name" value="ClpS"/>
</dbReference>